<evidence type="ECO:0000313" key="2">
    <source>
        <dbReference type="EMBL" id="EAQ14679.1"/>
    </source>
</evidence>
<dbReference type="EMBL" id="AAMT01000001">
    <property type="protein sequence ID" value="EAQ14679.1"/>
    <property type="molecule type" value="Genomic_DNA"/>
</dbReference>
<evidence type="ECO:0000259" key="1">
    <source>
        <dbReference type="PROSITE" id="PS50987"/>
    </source>
</evidence>
<dbReference type="PROSITE" id="PS50987">
    <property type="entry name" value="HTH_ARSR_2"/>
    <property type="match status" value="1"/>
</dbReference>
<dbReference type="SUPFAM" id="SSF46785">
    <property type="entry name" value="Winged helix' DNA-binding domain"/>
    <property type="match status" value="1"/>
</dbReference>
<accession>A3V9T8</accession>
<feature type="domain" description="HTH arsR-type" evidence="1">
    <location>
        <begin position="1"/>
        <end position="87"/>
    </location>
</feature>
<dbReference type="InterPro" id="IPR011991">
    <property type="entry name" value="ArsR-like_HTH"/>
</dbReference>
<dbReference type="Gene3D" id="1.10.10.10">
    <property type="entry name" value="Winged helix-like DNA-binding domain superfamily/Winged helix DNA-binding domain"/>
    <property type="match status" value="1"/>
</dbReference>
<dbReference type="InterPro" id="IPR036390">
    <property type="entry name" value="WH_DNA-bd_sf"/>
</dbReference>
<dbReference type="SMART" id="SM00418">
    <property type="entry name" value="HTH_ARSR"/>
    <property type="match status" value="1"/>
</dbReference>
<dbReference type="InterPro" id="IPR001845">
    <property type="entry name" value="HTH_ArsR_DNA-bd_dom"/>
</dbReference>
<dbReference type="HOGENOM" id="CLU_097806_0_2_5"/>
<dbReference type="AlphaFoldDB" id="A3V9T8"/>
<organism evidence="2 3">
    <name type="scientific">Maritimibacter alkaliphilus HTCC2654</name>
    <dbReference type="NCBI Taxonomy" id="314271"/>
    <lineage>
        <taxon>Bacteria</taxon>
        <taxon>Pseudomonadati</taxon>
        <taxon>Pseudomonadota</taxon>
        <taxon>Alphaproteobacteria</taxon>
        <taxon>Rhodobacterales</taxon>
        <taxon>Roseobacteraceae</taxon>
        <taxon>Maritimibacter</taxon>
    </lineage>
</organism>
<dbReference type="PANTHER" id="PTHR38600">
    <property type="entry name" value="TRANSCRIPTIONAL REGULATORY PROTEIN"/>
    <property type="match status" value="1"/>
</dbReference>
<evidence type="ECO:0000313" key="3">
    <source>
        <dbReference type="Proteomes" id="UP000002931"/>
    </source>
</evidence>
<dbReference type="eggNOG" id="COG0640">
    <property type="taxonomic scope" value="Bacteria"/>
</dbReference>
<reference evidence="2 3" key="1">
    <citation type="journal article" date="2010" name="J. Bacteriol.">
        <title>Genome sequences of Pelagibaca bermudensis HTCC2601T and Maritimibacter alkaliphilus HTCC2654T, the type strains of two marine Roseobacter genera.</title>
        <authorList>
            <person name="Thrash J.C."/>
            <person name="Cho J.C."/>
            <person name="Ferriera S."/>
            <person name="Johnson J."/>
            <person name="Vergin K.L."/>
            <person name="Giovannoni S.J."/>
        </authorList>
    </citation>
    <scope>NUCLEOTIDE SEQUENCE [LARGE SCALE GENOMIC DNA]</scope>
    <source>
        <strain evidence="2 3">HTCC2654</strain>
    </source>
</reference>
<dbReference type="Proteomes" id="UP000002931">
    <property type="component" value="Unassembled WGS sequence"/>
</dbReference>
<name>A3V9T8_9RHOB</name>
<proteinExistence type="predicted"/>
<dbReference type="NCBIfam" id="NF033788">
    <property type="entry name" value="HTH_metalloreg"/>
    <property type="match status" value="1"/>
</dbReference>
<dbReference type="Pfam" id="PF12840">
    <property type="entry name" value="HTH_20"/>
    <property type="match status" value="1"/>
</dbReference>
<dbReference type="GO" id="GO:0003700">
    <property type="term" value="F:DNA-binding transcription factor activity"/>
    <property type="evidence" value="ECO:0007669"/>
    <property type="project" value="InterPro"/>
</dbReference>
<protein>
    <submittedName>
        <fullName evidence="2">Transcriptional regulatory protein</fullName>
    </submittedName>
</protein>
<dbReference type="PANTHER" id="PTHR38600:SF2">
    <property type="entry name" value="SLL0088 PROTEIN"/>
    <property type="match status" value="1"/>
</dbReference>
<dbReference type="PRINTS" id="PR00778">
    <property type="entry name" value="HTHARSR"/>
</dbReference>
<comment type="caution">
    <text evidence="2">The sequence shown here is derived from an EMBL/GenBank/DDBJ whole genome shotgun (WGS) entry which is preliminary data.</text>
</comment>
<dbReference type="InterPro" id="IPR036388">
    <property type="entry name" value="WH-like_DNA-bd_sf"/>
</dbReference>
<sequence>MDILFLALADQTRRDVVERLTHGEAPIKELAAPHDMALPSFLKHIDRLEDAGVVTSRKVGRQRIVALTPEAFGPAETWIDRQKRVWEGRLDRLEAVAKRIEAETNPFPKDET</sequence>
<dbReference type="STRING" id="314271.RB2654_18888"/>
<gene>
    <name evidence="2" type="ORF">RB2654_18888</name>
</gene>
<keyword evidence="3" id="KW-1185">Reference proteome</keyword>
<dbReference type="CDD" id="cd00090">
    <property type="entry name" value="HTH_ARSR"/>
    <property type="match status" value="1"/>
</dbReference>